<dbReference type="AlphaFoldDB" id="A0A6M8HQY3"/>
<protein>
    <submittedName>
        <fullName evidence="9">MFS transporter</fullName>
    </submittedName>
</protein>
<dbReference type="KEGG" id="lck:HN018_12535"/>
<evidence type="ECO:0000313" key="10">
    <source>
        <dbReference type="Proteomes" id="UP000500767"/>
    </source>
</evidence>
<dbReference type="GO" id="GO:0022857">
    <property type="term" value="F:transmembrane transporter activity"/>
    <property type="evidence" value="ECO:0007669"/>
    <property type="project" value="InterPro"/>
</dbReference>
<accession>A0A6M8HQY3</accession>
<keyword evidence="2" id="KW-0813">Transport</keyword>
<evidence type="ECO:0000256" key="7">
    <source>
        <dbReference type="SAM" id="Phobius"/>
    </source>
</evidence>
<dbReference type="InterPro" id="IPR020846">
    <property type="entry name" value="MFS_dom"/>
</dbReference>
<keyword evidence="4 7" id="KW-0812">Transmembrane</keyword>
<feature type="transmembrane region" description="Helical" evidence="7">
    <location>
        <begin position="422"/>
        <end position="442"/>
    </location>
</feature>
<comment type="subcellular location">
    <subcellularLocation>
        <location evidence="1">Cell membrane</location>
        <topology evidence="1">Multi-pass membrane protein</topology>
    </subcellularLocation>
</comment>
<feature type="transmembrane region" description="Helical" evidence="7">
    <location>
        <begin position="319"/>
        <end position="340"/>
    </location>
</feature>
<feature type="transmembrane region" description="Helical" evidence="7">
    <location>
        <begin position="286"/>
        <end position="307"/>
    </location>
</feature>
<dbReference type="InterPro" id="IPR036259">
    <property type="entry name" value="MFS_trans_sf"/>
</dbReference>
<dbReference type="EMBL" id="CP053708">
    <property type="protein sequence ID" value="QKE90758.1"/>
    <property type="molecule type" value="Genomic_DNA"/>
</dbReference>
<feature type="transmembrane region" description="Helical" evidence="7">
    <location>
        <begin position="347"/>
        <end position="369"/>
    </location>
</feature>
<dbReference type="SUPFAM" id="SSF103473">
    <property type="entry name" value="MFS general substrate transporter"/>
    <property type="match status" value="1"/>
</dbReference>
<feature type="transmembrane region" description="Helical" evidence="7">
    <location>
        <begin position="104"/>
        <end position="125"/>
    </location>
</feature>
<dbReference type="RefSeq" id="WP_171836361.1">
    <property type="nucleotide sequence ID" value="NZ_CP053708.1"/>
</dbReference>
<organism evidence="9 10">
    <name type="scientific">Lichenicola cladoniae</name>
    <dbReference type="NCBI Taxonomy" id="1484109"/>
    <lineage>
        <taxon>Bacteria</taxon>
        <taxon>Pseudomonadati</taxon>
        <taxon>Pseudomonadota</taxon>
        <taxon>Alphaproteobacteria</taxon>
        <taxon>Acetobacterales</taxon>
        <taxon>Acetobacteraceae</taxon>
        <taxon>Lichenicola</taxon>
    </lineage>
</organism>
<dbReference type="Gene3D" id="1.20.1720.10">
    <property type="entry name" value="Multidrug resistance protein D"/>
    <property type="match status" value="1"/>
</dbReference>
<dbReference type="PANTHER" id="PTHR42718">
    <property type="entry name" value="MAJOR FACILITATOR SUPERFAMILY MULTIDRUG TRANSPORTER MFSC"/>
    <property type="match status" value="1"/>
</dbReference>
<keyword evidence="3" id="KW-1003">Cell membrane</keyword>
<keyword evidence="10" id="KW-1185">Reference proteome</keyword>
<feature type="transmembrane region" description="Helical" evidence="7">
    <location>
        <begin position="187"/>
        <end position="206"/>
    </location>
</feature>
<feature type="transmembrane region" description="Helical" evidence="7">
    <location>
        <begin position="131"/>
        <end position="151"/>
    </location>
</feature>
<keyword evidence="5 7" id="KW-1133">Transmembrane helix</keyword>
<evidence type="ECO:0000256" key="2">
    <source>
        <dbReference type="ARBA" id="ARBA00022448"/>
    </source>
</evidence>
<evidence type="ECO:0000256" key="6">
    <source>
        <dbReference type="ARBA" id="ARBA00023136"/>
    </source>
</evidence>
<keyword evidence="6 7" id="KW-0472">Membrane</keyword>
<evidence type="ECO:0000256" key="1">
    <source>
        <dbReference type="ARBA" id="ARBA00004651"/>
    </source>
</evidence>
<dbReference type="Gene3D" id="1.20.1250.20">
    <property type="entry name" value="MFS general substrate transporter like domains"/>
    <property type="match status" value="1"/>
</dbReference>
<feature type="transmembrane region" description="Helical" evidence="7">
    <location>
        <begin position="35"/>
        <end position="53"/>
    </location>
</feature>
<feature type="transmembrane region" description="Helical" evidence="7">
    <location>
        <begin position="375"/>
        <end position="393"/>
    </location>
</feature>
<feature type="transmembrane region" description="Helical" evidence="7">
    <location>
        <begin position="247"/>
        <end position="265"/>
    </location>
</feature>
<dbReference type="Proteomes" id="UP000500767">
    <property type="component" value="Chromosome"/>
</dbReference>
<dbReference type="PANTHER" id="PTHR42718:SF46">
    <property type="entry name" value="BLR6921 PROTEIN"/>
    <property type="match status" value="1"/>
</dbReference>
<dbReference type="GO" id="GO:0005886">
    <property type="term" value="C:plasma membrane"/>
    <property type="evidence" value="ECO:0007669"/>
    <property type="project" value="UniProtKB-SubCell"/>
</dbReference>
<dbReference type="CDD" id="cd17321">
    <property type="entry name" value="MFS_MMR_MDR_like"/>
    <property type="match status" value="1"/>
</dbReference>
<dbReference type="Pfam" id="PF07690">
    <property type="entry name" value="MFS_1"/>
    <property type="match status" value="1"/>
</dbReference>
<evidence type="ECO:0000256" key="5">
    <source>
        <dbReference type="ARBA" id="ARBA00022989"/>
    </source>
</evidence>
<proteinExistence type="predicted"/>
<dbReference type="PROSITE" id="PS50850">
    <property type="entry name" value="MFS"/>
    <property type="match status" value="1"/>
</dbReference>
<dbReference type="InterPro" id="IPR011701">
    <property type="entry name" value="MFS"/>
</dbReference>
<sequence>MPQPIADPAALEPVPPLQAPPAEHDGLYGGARTRAMLAVSLSVLLSVMDYAIANVALPTIAHDIHATTSASIWVINAYQLVSVISLLPLAAVGDRIGYARMCRFGLALFVVASLLCAVSTTLLELSLARGLQGFGGACIMSVNAALLRFIYPTRIIGRGIALNGLVVAAGVALGPTIAAGVLSIASWPWLFLINLPLGAVALLFAITSLPRTPTRYVAFDGTSATLNALAFGGLIVGFDFLAHRDGLPVALILLGMGVVCLVALIRRQSGRSDPLLPVDLLILRGFRAAVLTGFLGFVASNFFIISMPFTLELVLNRSAVATGLLITPWPLAIVVVAPFVGRLSDRYPASVLSSLGLCMVAGGFLALWLMPARPTNLDIAWRIAMAGAGFGLFQPPNNRAMLLAAPVTRAGSASAMISVTRLLGQTTGAMLVAMTFALLGAGANRACLALASLTALAGAAVSLGRLLRAPATAAPAR</sequence>
<evidence type="ECO:0000256" key="4">
    <source>
        <dbReference type="ARBA" id="ARBA00022692"/>
    </source>
</evidence>
<gene>
    <name evidence="9" type="ORF">HN018_12535</name>
</gene>
<feature type="transmembrane region" description="Helical" evidence="7">
    <location>
        <begin position="73"/>
        <end position="92"/>
    </location>
</feature>
<feature type="transmembrane region" description="Helical" evidence="7">
    <location>
        <begin position="218"/>
        <end position="241"/>
    </location>
</feature>
<evidence type="ECO:0000256" key="3">
    <source>
        <dbReference type="ARBA" id="ARBA00022475"/>
    </source>
</evidence>
<feature type="transmembrane region" description="Helical" evidence="7">
    <location>
        <begin position="448"/>
        <end position="467"/>
    </location>
</feature>
<feature type="domain" description="Major facilitator superfamily (MFS) profile" evidence="8">
    <location>
        <begin position="35"/>
        <end position="470"/>
    </location>
</feature>
<reference evidence="9 10" key="1">
    <citation type="journal article" date="2014" name="World J. Microbiol. Biotechnol.">
        <title>Biodiversity and physiological characteristics of Antarctic and Arctic lichens-associated bacteria.</title>
        <authorList>
            <person name="Lee Y.M."/>
            <person name="Kim E.H."/>
            <person name="Lee H.K."/>
            <person name="Hong S.G."/>
        </authorList>
    </citation>
    <scope>NUCLEOTIDE SEQUENCE [LARGE SCALE GENOMIC DNA]</scope>
    <source>
        <strain evidence="9 10">PAMC 26569</strain>
    </source>
</reference>
<feature type="transmembrane region" description="Helical" evidence="7">
    <location>
        <begin position="160"/>
        <end position="181"/>
    </location>
</feature>
<dbReference type="PRINTS" id="PR01036">
    <property type="entry name" value="TCRTETB"/>
</dbReference>
<name>A0A6M8HQY3_9PROT</name>
<evidence type="ECO:0000313" key="9">
    <source>
        <dbReference type="EMBL" id="QKE90758.1"/>
    </source>
</evidence>
<evidence type="ECO:0000259" key="8">
    <source>
        <dbReference type="PROSITE" id="PS50850"/>
    </source>
</evidence>